<gene>
    <name evidence="2" type="ORF">NIES30_10500</name>
</gene>
<dbReference type="PANTHER" id="PTHR48079">
    <property type="entry name" value="PROTEIN YEEZ"/>
    <property type="match status" value="1"/>
</dbReference>
<dbReference type="EMBL" id="MRCG01000006">
    <property type="protein sequence ID" value="OKH48441.1"/>
    <property type="molecule type" value="Genomic_DNA"/>
</dbReference>
<evidence type="ECO:0000313" key="3">
    <source>
        <dbReference type="Proteomes" id="UP000185557"/>
    </source>
</evidence>
<dbReference type="PANTHER" id="PTHR48079:SF6">
    <property type="entry name" value="NAD(P)-BINDING DOMAIN-CONTAINING PROTEIN-RELATED"/>
    <property type="match status" value="1"/>
</dbReference>
<dbReference type="InterPro" id="IPR036291">
    <property type="entry name" value="NAD(P)-bd_dom_sf"/>
</dbReference>
<dbReference type="RefSeq" id="WP_073608368.1">
    <property type="nucleotide sequence ID" value="NZ_MRCG01000006.1"/>
</dbReference>
<dbReference type="GO" id="GO:0005737">
    <property type="term" value="C:cytoplasm"/>
    <property type="evidence" value="ECO:0007669"/>
    <property type="project" value="TreeGrafter"/>
</dbReference>
<keyword evidence="3" id="KW-1185">Reference proteome</keyword>
<protein>
    <submittedName>
        <fullName evidence="2">Epimerase</fullName>
    </submittedName>
</protein>
<evidence type="ECO:0000259" key="1">
    <source>
        <dbReference type="Pfam" id="PF01370"/>
    </source>
</evidence>
<dbReference type="GO" id="GO:0004029">
    <property type="term" value="F:aldehyde dehydrogenase (NAD+) activity"/>
    <property type="evidence" value="ECO:0007669"/>
    <property type="project" value="TreeGrafter"/>
</dbReference>
<dbReference type="Proteomes" id="UP000185557">
    <property type="component" value="Unassembled WGS sequence"/>
</dbReference>
<dbReference type="AlphaFoldDB" id="A0A1U7J6A0"/>
<dbReference type="Pfam" id="PF01370">
    <property type="entry name" value="Epimerase"/>
    <property type="match status" value="1"/>
</dbReference>
<dbReference type="InterPro" id="IPR051783">
    <property type="entry name" value="NAD(P)-dependent_oxidoreduct"/>
</dbReference>
<dbReference type="SUPFAM" id="SSF51735">
    <property type="entry name" value="NAD(P)-binding Rossmann-fold domains"/>
    <property type="match status" value="1"/>
</dbReference>
<evidence type="ECO:0000313" key="2">
    <source>
        <dbReference type="EMBL" id="OKH48441.1"/>
    </source>
</evidence>
<dbReference type="Gene3D" id="3.40.50.720">
    <property type="entry name" value="NAD(P)-binding Rossmann-like Domain"/>
    <property type="match status" value="1"/>
</dbReference>
<name>A0A1U7J6A0_9CYAN</name>
<proteinExistence type="predicted"/>
<dbReference type="InterPro" id="IPR001509">
    <property type="entry name" value="Epimerase_deHydtase"/>
</dbReference>
<comment type="caution">
    <text evidence="2">The sequence shown here is derived from an EMBL/GenBank/DDBJ whole genome shotgun (WGS) entry which is preliminary data.</text>
</comment>
<dbReference type="STRING" id="549789.NIES30_10500"/>
<accession>A0A1U7J6A0</accession>
<dbReference type="OrthoDB" id="9807212at2"/>
<reference evidence="2 3" key="1">
    <citation type="submission" date="2016-11" db="EMBL/GenBank/DDBJ databases">
        <title>Draft Genome Sequences of Nine Cyanobacterial Strains from Diverse Habitats.</title>
        <authorList>
            <person name="Zhu T."/>
            <person name="Hou S."/>
            <person name="Lu X."/>
            <person name="Hess W.R."/>
        </authorList>
    </citation>
    <scope>NUCLEOTIDE SEQUENCE [LARGE SCALE GENOMIC DNA]</scope>
    <source>
        <strain evidence="2 3">NIES-30</strain>
    </source>
</reference>
<feature type="domain" description="NAD-dependent epimerase/dehydratase" evidence="1">
    <location>
        <begin position="4"/>
        <end position="230"/>
    </location>
</feature>
<sequence length="352" mass="38324">MKLFITGASGFLGKYVVAEAVRQGYAVKAVVRPATDTSKLAWASHPAVELVRVDLRQGRGIAEALSDVDCVIHLAAVKGGDFYDRFAGTVLTTENLLGAMTTAAVKKLVATSTFSVYDYFTPPANRVIDEAFPIESEPEYRDAYAQTKLIQEDLMRDWGKANDAAVTLIRPGMIYGREALWNACHGADFGSKWLLIGPNALIPVTYVENCAEAIVLSVGSAAAAGEVINVVDDNLPTRRQFTKALVKRTENPPQVIPMPWGMMRGVSSLAWFVNQQLLKGKARLPGLLIPASLDARLKPFRYTNAKAKEMLNWSPRYTLEAALDRSVSDQNLLSDILAKAPATPTLEPVTQG</sequence>
<organism evidence="2 3">
    <name type="scientific">Phormidium tenue NIES-30</name>
    <dbReference type="NCBI Taxonomy" id="549789"/>
    <lineage>
        <taxon>Bacteria</taxon>
        <taxon>Bacillati</taxon>
        <taxon>Cyanobacteriota</taxon>
        <taxon>Cyanophyceae</taxon>
        <taxon>Oscillatoriophycideae</taxon>
        <taxon>Oscillatoriales</taxon>
        <taxon>Oscillatoriaceae</taxon>
        <taxon>Phormidium</taxon>
    </lineage>
</organism>